<protein>
    <submittedName>
        <fullName evidence="1">Uncharacterized protein</fullName>
    </submittedName>
</protein>
<reference evidence="1 2" key="1">
    <citation type="journal article" date="2019" name="Nat. Ecol. Evol.">
        <title>Megaphylogeny resolves global patterns of mushroom evolution.</title>
        <authorList>
            <person name="Varga T."/>
            <person name="Krizsan K."/>
            <person name="Foldi C."/>
            <person name="Dima B."/>
            <person name="Sanchez-Garcia M."/>
            <person name="Sanchez-Ramirez S."/>
            <person name="Szollosi G.J."/>
            <person name="Szarkandi J.G."/>
            <person name="Papp V."/>
            <person name="Albert L."/>
            <person name="Andreopoulos W."/>
            <person name="Angelini C."/>
            <person name="Antonin V."/>
            <person name="Barry K.W."/>
            <person name="Bougher N.L."/>
            <person name="Buchanan P."/>
            <person name="Buyck B."/>
            <person name="Bense V."/>
            <person name="Catcheside P."/>
            <person name="Chovatia M."/>
            <person name="Cooper J."/>
            <person name="Damon W."/>
            <person name="Desjardin D."/>
            <person name="Finy P."/>
            <person name="Geml J."/>
            <person name="Haridas S."/>
            <person name="Hughes K."/>
            <person name="Justo A."/>
            <person name="Karasinski D."/>
            <person name="Kautmanova I."/>
            <person name="Kiss B."/>
            <person name="Kocsube S."/>
            <person name="Kotiranta H."/>
            <person name="LaButti K.M."/>
            <person name="Lechner B.E."/>
            <person name="Liimatainen K."/>
            <person name="Lipzen A."/>
            <person name="Lukacs Z."/>
            <person name="Mihaltcheva S."/>
            <person name="Morgado L.N."/>
            <person name="Niskanen T."/>
            <person name="Noordeloos M.E."/>
            <person name="Ohm R.A."/>
            <person name="Ortiz-Santana B."/>
            <person name="Ovrebo C."/>
            <person name="Racz N."/>
            <person name="Riley R."/>
            <person name="Savchenko A."/>
            <person name="Shiryaev A."/>
            <person name="Soop K."/>
            <person name="Spirin V."/>
            <person name="Szebenyi C."/>
            <person name="Tomsovsky M."/>
            <person name="Tulloss R.E."/>
            <person name="Uehling J."/>
            <person name="Grigoriev I.V."/>
            <person name="Vagvolgyi C."/>
            <person name="Papp T."/>
            <person name="Martin F.M."/>
            <person name="Miettinen O."/>
            <person name="Hibbett D.S."/>
            <person name="Nagy L.G."/>
        </authorList>
    </citation>
    <scope>NUCLEOTIDE SEQUENCE [LARGE SCALE GENOMIC DNA]</scope>
    <source>
        <strain evidence="1 2">NL-1719</strain>
    </source>
</reference>
<keyword evidence="2" id="KW-1185">Reference proteome</keyword>
<dbReference type="Proteomes" id="UP000308600">
    <property type="component" value="Unassembled WGS sequence"/>
</dbReference>
<evidence type="ECO:0000313" key="1">
    <source>
        <dbReference type="EMBL" id="TFK66741.1"/>
    </source>
</evidence>
<evidence type="ECO:0000313" key="2">
    <source>
        <dbReference type="Proteomes" id="UP000308600"/>
    </source>
</evidence>
<organism evidence="1 2">
    <name type="scientific">Pluteus cervinus</name>
    <dbReference type="NCBI Taxonomy" id="181527"/>
    <lineage>
        <taxon>Eukaryota</taxon>
        <taxon>Fungi</taxon>
        <taxon>Dikarya</taxon>
        <taxon>Basidiomycota</taxon>
        <taxon>Agaricomycotina</taxon>
        <taxon>Agaricomycetes</taxon>
        <taxon>Agaricomycetidae</taxon>
        <taxon>Agaricales</taxon>
        <taxon>Pluteineae</taxon>
        <taxon>Pluteaceae</taxon>
        <taxon>Pluteus</taxon>
    </lineage>
</organism>
<name>A0ACD3ALY6_9AGAR</name>
<sequence>MSSSPCFPPELEYEIFLTAYQNDHKQAKDLILVAKRVFDWLIPHVFCVVMFADDNQTFPIKFNEAAYKKVGHHVRHLFIDSDLRGYLHLFPNVVDLAFWADHNAISIYIPSLLQLPLTCLSTRASPKLFPVFERLTHLDLISAFDPDSDGIKTVLYLPKLTHLCVLRMVFTTGLELFLERERCPKLMVVVVWAWGKDTAAMLNEDVEEADDQRVVMVRSEPHKDWEVGARGGVDMWRFAEAIIASRNSLRKS</sequence>
<gene>
    <name evidence="1" type="ORF">BDN72DRAFT_880092</name>
</gene>
<proteinExistence type="predicted"/>
<dbReference type="EMBL" id="ML208395">
    <property type="protein sequence ID" value="TFK66741.1"/>
    <property type="molecule type" value="Genomic_DNA"/>
</dbReference>
<accession>A0ACD3ALY6</accession>